<feature type="compositionally biased region" description="Acidic residues" evidence="1">
    <location>
        <begin position="32"/>
        <end position="41"/>
    </location>
</feature>
<evidence type="ECO:0000256" key="2">
    <source>
        <dbReference type="SAM" id="SignalP"/>
    </source>
</evidence>
<keyword evidence="4" id="KW-1185">Reference proteome</keyword>
<feature type="signal peptide" evidence="2">
    <location>
        <begin position="1"/>
        <end position="20"/>
    </location>
</feature>
<sequence>MHGHLLYLCLISVIVTVVVSSPVRQHHSRQEETEEQPEWDSADWRISKKHHGRPVWEHSDRQRKREHHQQKKFGHGDSMYASAAKEPQRTLYMTILPVTLTMFGRT</sequence>
<proteinExistence type="predicted"/>
<name>A0A4S2KPS3_OPIFE</name>
<dbReference type="AlphaFoldDB" id="A0A4S2KPS3"/>
<protein>
    <recommendedName>
        <fullName evidence="5">Secreted protein</fullName>
    </recommendedName>
</protein>
<dbReference type="Proteomes" id="UP000308267">
    <property type="component" value="Unassembled WGS sequence"/>
</dbReference>
<feature type="chain" id="PRO_5020818626" description="Secreted protein" evidence="2">
    <location>
        <begin position="21"/>
        <end position="106"/>
    </location>
</feature>
<evidence type="ECO:0000256" key="1">
    <source>
        <dbReference type="SAM" id="MobiDB-lite"/>
    </source>
</evidence>
<accession>A0A4S2KPS3</accession>
<evidence type="ECO:0000313" key="4">
    <source>
        <dbReference type="Proteomes" id="UP000308267"/>
    </source>
</evidence>
<keyword evidence="2" id="KW-0732">Signal</keyword>
<evidence type="ECO:0000313" key="3">
    <source>
        <dbReference type="EMBL" id="TGZ50029.1"/>
    </source>
</evidence>
<comment type="caution">
    <text evidence="3">The sequence shown here is derived from an EMBL/GenBank/DDBJ whole genome shotgun (WGS) entry which is preliminary data.</text>
</comment>
<evidence type="ECO:0008006" key="5">
    <source>
        <dbReference type="Google" id="ProtNLM"/>
    </source>
</evidence>
<organism evidence="3 4">
    <name type="scientific">Opisthorchis felineus</name>
    <dbReference type="NCBI Taxonomy" id="147828"/>
    <lineage>
        <taxon>Eukaryota</taxon>
        <taxon>Metazoa</taxon>
        <taxon>Spiralia</taxon>
        <taxon>Lophotrochozoa</taxon>
        <taxon>Platyhelminthes</taxon>
        <taxon>Trematoda</taxon>
        <taxon>Digenea</taxon>
        <taxon>Opisthorchiida</taxon>
        <taxon>Opisthorchiata</taxon>
        <taxon>Opisthorchiidae</taxon>
        <taxon>Opisthorchis</taxon>
    </lineage>
</organism>
<reference evidence="3 4" key="1">
    <citation type="journal article" date="2019" name="BMC Genomics">
        <title>New insights from Opisthorchis felineus genome: update on genomics of the epidemiologically important liver flukes.</title>
        <authorList>
            <person name="Ershov N.I."/>
            <person name="Mordvinov V.A."/>
            <person name="Prokhortchouk E.B."/>
            <person name="Pakharukova M.Y."/>
            <person name="Gunbin K.V."/>
            <person name="Ustyantsev K."/>
            <person name="Genaev M.A."/>
            <person name="Blinov A.G."/>
            <person name="Mazur A."/>
            <person name="Boulygina E."/>
            <person name="Tsygankova S."/>
            <person name="Khrameeva E."/>
            <person name="Chekanov N."/>
            <person name="Fan G."/>
            <person name="Xiao A."/>
            <person name="Zhang H."/>
            <person name="Xu X."/>
            <person name="Yang H."/>
            <person name="Solovyev V."/>
            <person name="Lee S.M."/>
            <person name="Liu X."/>
            <person name="Afonnikov D.A."/>
            <person name="Skryabin K.G."/>
        </authorList>
    </citation>
    <scope>NUCLEOTIDE SEQUENCE [LARGE SCALE GENOMIC DNA]</scope>
    <source>
        <strain evidence="3">AK-0245</strain>
        <tissue evidence="3">Whole organism</tissue>
    </source>
</reference>
<dbReference type="EMBL" id="SJOL01010924">
    <property type="protein sequence ID" value="TGZ50029.1"/>
    <property type="molecule type" value="Genomic_DNA"/>
</dbReference>
<gene>
    <name evidence="3" type="ORF">CRM22_010877</name>
</gene>
<feature type="compositionally biased region" description="Basic residues" evidence="1">
    <location>
        <begin position="61"/>
        <end position="73"/>
    </location>
</feature>
<feature type="region of interest" description="Disordered" evidence="1">
    <location>
        <begin position="22"/>
        <end position="78"/>
    </location>
</feature>